<comment type="caution">
    <text evidence="1">The sequence shown here is derived from an EMBL/GenBank/DDBJ whole genome shotgun (WGS) entry which is preliminary data.</text>
</comment>
<proteinExistence type="predicted"/>
<sequence length="38" mass="4186">MHNALERINTASYKTSASMKFSATVSSLFKHAKIKKAS</sequence>
<gene>
    <name evidence="1" type="ORF">EVA_22224</name>
</gene>
<reference evidence="1" key="1">
    <citation type="journal article" date="2012" name="PLoS ONE">
        <title>Gene sets for utilization of primary and secondary nutrition supplies in the distal gut of endangered iberian lynx.</title>
        <authorList>
            <person name="Alcaide M."/>
            <person name="Messina E."/>
            <person name="Richter M."/>
            <person name="Bargiela R."/>
            <person name="Peplies J."/>
            <person name="Huws S.A."/>
            <person name="Newbold C.J."/>
            <person name="Golyshin P.N."/>
            <person name="Simon M.A."/>
            <person name="Lopez G."/>
            <person name="Yakimov M.M."/>
            <person name="Ferrer M."/>
        </authorList>
    </citation>
    <scope>NUCLEOTIDE SEQUENCE</scope>
</reference>
<dbReference type="AlphaFoldDB" id="J9FJ65"/>
<name>J9FJ65_9ZZZZ</name>
<organism evidence="1">
    <name type="scientific">gut metagenome</name>
    <dbReference type="NCBI Taxonomy" id="749906"/>
    <lineage>
        <taxon>unclassified sequences</taxon>
        <taxon>metagenomes</taxon>
        <taxon>organismal metagenomes</taxon>
    </lineage>
</organism>
<accession>J9FJ65</accession>
<protein>
    <submittedName>
        <fullName evidence="1">Uncharacterized protein</fullName>
    </submittedName>
</protein>
<dbReference type="EMBL" id="AMCI01009344">
    <property type="protein sequence ID" value="EJW89672.1"/>
    <property type="molecule type" value="Genomic_DNA"/>
</dbReference>
<evidence type="ECO:0000313" key="1">
    <source>
        <dbReference type="EMBL" id="EJW89672.1"/>
    </source>
</evidence>